<evidence type="ECO:0000256" key="8">
    <source>
        <dbReference type="HAMAP-Rule" id="MF_00478"/>
    </source>
</evidence>
<dbReference type="Pfam" id="PF02508">
    <property type="entry name" value="Rnf-Nqr"/>
    <property type="match status" value="1"/>
</dbReference>
<dbReference type="PIRSF" id="PIRSF006102">
    <property type="entry name" value="NQR_DE"/>
    <property type="match status" value="1"/>
</dbReference>
<evidence type="ECO:0000256" key="1">
    <source>
        <dbReference type="ARBA" id="ARBA00004127"/>
    </source>
</evidence>
<evidence type="ECO:0000256" key="4">
    <source>
        <dbReference type="ARBA" id="ARBA00022967"/>
    </source>
</evidence>
<evidence type="ECO:0000313" key="9">
    <source>
        <dbReference type="EMBL" id="MBU2691006.1"/>
    </source>
</evidence>
<evidence type="ECO:0000256" key="7">
    <source>
        <dbReference type="ARBA" id="ARBA00023136"/>
    </source>
</evidence>
<comment type="caution">
    <text evidence="9">The sequence shown here is derived from an EMBL/GenBank/DDBJ whole genome shotgun (WGS) entry which is preliminary data.</text>
</comment>
<evidence type="ECO:0000256" key="2">
    <source>
        <dbReference type="ARBA" id="ARBA00022448"/>
    </source>
</evidence>
<dbReference type="InterPro" id="IPR010968">
    <property type="entry name" value="RnfE"/>
</dbReference>
<gene>
    <name evidence="8" type="primary">rnfE</name>
    <name evidence="9" type="ORF">KJ970_08755</name>
</gene>
<organism evidence="9 10">
    <name type="scientific">Eiseniibacteriota bacterium</name>
    <dbReference type="NCBI Taxonomy" id="2212470"/>
    <lineage>
        <taxon>Bacteria</taxon>
        <taxon>Candidatus Eiseniibacteriota</taxon>
    </lineage>
</organism>
<dbReference type="GO" id="GO:0012505">
    <property type="term" value="C:endomembrane system"/>
    <property type="evidence" value="ECO:0007669"/>
    <property type="project" value="UniProtKB-SubCell"/>
</dbReference>
<dbReference type="GO" id="GO:0005886">
    <property type="term" value="C:plasma membrane"/>
    <property type="evidence" value="ECO:0007669"/>
    <property type="project" value="UniProtKB-SubCell"/>
</dbReference>
<dbReference type="InterPro" id="IPR003667">
    <property type="entry name" value="NqrDE/RnfAE"/>
</dbReference>
<protein>
    <recommendedName>
        <fullName evidence="8">Ion-translocating oxidoreductase complex subunit E</fullName>
        <ecNumber evidence="8">7.-.-.-</ecNumber>
    </recommendedName>
    <alternativeName>
        <fullName evidence="8">Rnf electron transport complex subunit E</fullName>
    </alternativeName>
</protein>
<dbReference type="PANTHER" id="PTHR30586">
    <property type="entry name" value="ELECTRON TRANSPORT COMPLEX PROTEIN RNFE"/>
    <property type="match status" value="1"/>
</dbReference>
<evidence type="ECO:0000256" key="5">
    <source>
        <dbReference type="ARBA" id="ARBA00022982"/>
    </source>
</evidence>
<evidence type="ECO:0000256" key="3">
    <source>
        <dbReference type="ARBA" id="ARBA00022692"/>
    </source>
</evidence>
<feature type="transmembrane region" description="Helical" evidence="8">
    <location>
        <begin position="39"/>
        <end position="59"/>
    </location>
</feature>
<keyword evidence="8" id="KW-1003">Cell membrane</keyword>
<dbReference type="Proteomes" id="UP000777784">
    <property type="component" value="Unassembled WGS sequence"/>
</dbReference>
<keyword evidence="4 8" id="KW-1278">Translocase</keyword>
<comment type="similarity">
    <text evidence="8">Belongs to the NqrDE/RnfAE family.</text>
</comment>
<keyword evidence="7 8" id="KW-0472">Membrane</keyword>
<feature type="transmembrane region" description="Helical" evidence="8">
    <location>
        <begin position="97"/>
        <end position="115"/>
    </location>
</feature>
<feature type="transmembrane region" description="Helical" evidence="8">
    <location>
        <begin position="71"/>
        <end position="91"/>
    </location>
</feature>
<proteinExistence type="inferred from homology"/>
<accession>A0A948RW10</accession>
<dbReference type="GO" id="GO:0022900">
    <property type="term" value="P:electron transport chain"/>
    <property type="evidence" value="ECO:0007669"/>
    <property type="project" value="UniProtKB-UniRule"/>
</dbReference>
<dbReference type="AlphaFoldDB" id="A0A948RW10"/>
<reference evidence="9" key="1">
    <citation type="submission" date="2021-05" db="EMBL/GenBank/DDBJ databases">
        <title>Energy efficiency and biological interactions define the core microbiome of deep oligotrophic groundwater.</title>
        <authorList>
            <person name="Mehrshad M."/>
            <person name="Lopez-Fernandez M."/>
            <person name="Bell E."/>
            <person name="Bernier-Latmani R."/>
            <person name="Bertilsson S."/>
            <person name="Dopson M."/>
        </authorList>
    </citation>
    <scope>NUCLEOTIDE SEQUENCE</scope>
    <source>
        <strain evidence="9">Modern_marine.mb.64</strain>
    </source>
</reference>
<feature type="transmembrane region" description="Helical" evidence="8">
    <location>
        <begin position="127"/>
        <end position="145"/>
    </location>
</feature>
<keyword evidence="3 8" id="KW-0812">Transmembrane</keyword>
<dbReference type="HAMAP" id="MF_00478">
    <property type="entry name" value="RsxE_RnfE"/>
    <property type="match status" value="1"/>
</dbReference>
<dbReference type="EMBL" id="JAHJDP010000042">
    <property type="protein sequence ID" value="MBU2691006.1"/>
    <property type="molecule type" value="Genomic_DNA"/>
</dbReference>
<comment type="subunit">
    <text evidence="8">The complex is composed of six subunits: RnfA, RnfB, RnfC, RnfD, RnfE and RnfG.</text>
</comment>
<keyword evidence="6 8" id="KW-1133">Transmembrane helix</keyword>
<feature type="transmembrane region" description="Helical" evidence="8">
    <location>
        <begin position="188"/>
        <end position="205"/>
    </location>
</feature>
<dbReference type="EC" id="7.-.-.-" evidence="8"/>
<dbReference type="NCBIfam" id="TIGR01948">
    <property type="entry name" value="rnfE"/>
    <property type="match status" value="1"/>
</dbReference>
<evidence type="ECO:0000256" key="6">
    <source>
        <dbReference type="ARBA" id="ARBA00022989"/>
    </source>
</evidence>
<name>A0A948RW10_UNCEI</name>
<comment type="function">
    <text evidence="8">Part of a membrane-bound complex that couples electron transfer with translocation of ions across the membrane.</text>
</comment>
<keyword evidence="2 8" id="KW-0813">Transport</keyword>
<comment type="subcellular location">
    <subcellularLocation>
        <location evidence="8">Cell membrane</location>
        <topology evidence="8">Multi-pass membrane protein</topology>
    </subcellularLocation>
    <subcellularLocation>
        <location evidence="1">Endomembrane system</location>
        <topology evidence="1">Multi-pass membrane protein</topology>
    </subcellularLocation>
</comment>
<keyword evidence="5 8" id="KW-0249">Electron transport</keyword>
<evidence type="ECO:0000313" key="10">
    <source>
        <dbReference type="Proteomes" id="UP000777784"/>
    </source>
</evidence>
<dbReference type="PANTHER" id="PTHR30586:SF0">
    <property type="entry name" value="ION-TRANSLOCATING OXIDOREDUCTASE COMPLEX SUBUNIT E"/>
    <property type="match status" value="1"/>
</dbReference>
<dbReference type="NCBIfam" id="NF009070">
    <property type="entry name" value="PRK12405.1"/>
    <property type="match status" value="1"/>
</dbReference>
<sequence length="211" mass="22387">MRTPLQEFTKGFWEQIPPFRLVLGICPTLAVTKSLEGGWGMGLATTFVLVCSNIFVSALRKVVPPKVRIATFIVIIATFVVITELVMKAYTPMLSDSLGVFIPLIVVNCIILGRAEAFASKNGVGRSLLDGLGIGLGYTLALSAIGCIRELCGTGGLTLFSQANLGVSLIPLADGQEFLFKFMVDPPGAFVTLGGMLMLMNIISARSAKAA</sequence>